<evidence type="ECO:0000313" key="2">
    <source>
        <dbReference type="EMBL" id="MPC33435.1"/>
    </source>
</evidence>
<keyword evidence="1" id="KW-0472">Membrane</keyword>
<keyword evidence="3" id="KW-1185">Reference proteome</keyword>
<feature type="transmembrane region" description="Helical" evidence="1">
    <location>
        <begin position="92"/>
        <end position="112"/>
    </location>
</feature>
<organism evidence="2 3">
    <name type="scientific">Portunus trituberculatus</name>
    <name type="common">Swimming crab</name>
    <name type="synonym">Neptunus trituberculatus</name>
    <dbReference type="NCBI Taxonomy" id="210409"/>
    <lineage>
        <taxon>Eukaryota</taxon>
        <taxon>Metazoa</taxon>
        <taxon>Ecdysozoa</taxon>
        <taxon>Arthropoda</taxon>
        <taxon>Crustacea</taxon>
        <taxon>Multicrustacea</taxon>
        <taxon>Malacostraca</taxon>
        <taxon>Eumalacostraca</taxon>
        <taxon>Eucarida</taxon>
        <taxon>Decapoda</taxon>
        <taxon>Pleocyemata</taxon>
        <taxon>Brachyura</taxon>
        <taxon>Eubrachyura</taxon>
        <taxon>Portunoidea</taxon>
        <taxon>Portunidae</taxon>
        <taxon>Portuninae</taxon>
        <taxon>Portunus</taxon>
    </lineage>
</organism>
<accession>A0A5B7EJ42</accession>
<sequence length="113" mass="12860">MYSTKNSVLGEAIGRYCPVRTTPRLPLAPCGTRCEAFIQDSDIAVEGQSVRISPQAGKVPTLSLSRMERTLMKQLRHRPWLVTFCRTMSTTFLMLLGAYLLLCFQVVCIYLWR</sequence>
<keyword evidence="1" id="KW-1133">Transmembrane helix</keyword>
<comment type="caution">
    <text evidence="2">The sequence shown here is derived from an EMBL/GenBank/DDBJ whole genome shotgun (WGS) entry which is preliminary data.</text>
</comment>
<dbReference type="Proteomes" id="UP000324222">
    <property type="component" value="Unassembled WGS sequence"/>
</dbReference>
<dbReference type="AlphaFoldDB" id="A0A5B7EJ42"/>
<evidence type="ECO:0000256" key="1">
    <source>
        <dbReference type="SAM" id="Phobius"/>
    </source>
</evidence>
<dbReference type="EMBL" id="VSRR010002835">
    <property type="protein sequence ID" value="MPC33435.1"/>
    <property type="molecule type" value="Genomic_DNA"/>
</dbReference>
<gene>
    <name evidence="2" type="ORF">E2C01_026785</name>
</gene>
<reference evidence="2 3" key="1">
    <citation type="submission" date="2019-05" db="EMBL/GenBank/DDBJ databases">
        <title>Another draft genome of Portunus trituberculatus and its Hox gene families provides insights of decapod evolution.</title>
        <authorList>
            <person name="Jeong J.-H."/>
            <person name="Song I."/>
            <person name="Kim S."/>
            <person name="Choi T."/>
            <person name="Kim D."/>
            <person name="Ryu S."/>
            <person name="Kim W."/>
        </authorList>
    </citation>
    <scope>NUCLEOTIDE SEQUENCE [LARGE SCALE GENOMIC DNA]</scope>
    <source>
        <tissue evidence="2">Muscle</tissue>
    </source>
</reference>
<evidence type="ECO:0000313" key="3">
    <source>
        <dbReference type="Proteomes" id="UP000324222"/>
    </source>
</evidence>
<keyword evidence="1" id="KW-0812">Transmembrane</keyword>
<protein>
    <submittedName>
        <fullName evidence="2">Uncharacterized protein</fullName>
    </submittedName>
</protein>
<proteinExistence type="predicted"/>
<name>A0A5B7EJ42_PORTR</name>